<gene>
    <name evidence="1" type="ORF">BGW36DRAFT_373155</name>
</gene>
<accession>A0AAD4KYG1</accession>
<protein>
    <submittedName>
        <fullName evidence="1">Uncharacterized protein</fullName>
    </submittedName>
</protein>
<evidence type="ECO:0000313" key="1">
    <source>
        <dbReference type="EMBL" id="KAH8702586.1"/>
    </source>
</evidence>
<sequence>MRLRSINTQINSAQIKSENGVLTYLFLEYRAKSPSAPSKSLPKPRSRTVPFLNGSVLGLVTPSDTTPREGTGARPVWVSKFVNFPAVSSEPFLSRLVIDSICSLFPRQFDCL</sequence>
<proteinExistence type="predicted"/>
<keyword evidence="2" id="KW-1185">Reference proteome</keyword>
<dbReference type="RefSeq" id="XP_046075962.1">
    <property type="nucleotide sequence ID" value="XM_046215559.1"/>
</dbReference>
<organism evidence="1 2">
    <name type="scientific">Talaromyces proteolyticus</name>
    <dbReference type="NCBI Taxonomy" id="1131652"/>
    <lineage>
        <taxon>Eukaryota</taxon>
        <taxon>Fungi</taxon>
        <taxon>Dikarya</taxon>
        <taxon>Ascomycota</taxon>
        <taxon>Pezizomycotina</taxon>
        <taxon>Eurotiomycetes</taxon>
        <taxon>Eurotiomycetidae</taxon>
        <taxon>Eurotiales</taxon>
        <taxon>Trichocomaceae</taxon>
        <taxon>Talaromyces</taxon>
        <taxon>Talaromyces sect. Bacilispori</taxon>
    </lineage>
</organism>
<dbReference type="EMBL" id="JAJTJA010000003">
    <property type="protein sequence ID" value="KAH8702586.1"/>
    <property type="molecule type" value="Genomic_DNA"/>
</dbReference>
<dbReference type="Proteomes" id="UP001201262">
    <property type="component" value="Unassembled WGS sequence"/>
</dbReference>
<dbReference type="GeneID" id="70245846"/>
<dbReference type="AlphaFoldDB" id="A0AAD4KYG1"/>
<evidence type="ECO:0000313" key="2">
    <source>
        <dbReference type="Proteomes" id="UP001201262"/>
    </source>
</evidence>
<name>A0AAD4KYG1_9EURO</name>
<comment type="caution">
    <text evidence="1">The sequence shown here is derived from an EMBL/GenBank/DDBJ whole genome shotgun (WGS) entry which is preliminary data.</text>
</comment>
<reference evidence="1" key="1">
    <citation type="submission" date="2021-12" db="EMBL/GenBank/DDBJ databases">
        <title>Convergent genome expansion in fungi linked to evolution of root-endophyte symbiosis.</title>
        <authorList>
            <consortium name="DOE Joint Genome Institute"/>
            <person name="Ke Y.-H."/>
            <person name="Bonito G."/>
            <person name="Liao H.-L."/>
            <person name="Looney B."/>
            <person name="Rojas-Flechas A."/>
            <person name="Nash J."/>
            <person name="Hameed K."/>
            <person name="Schadt C."/>
            <person name="Martin F."/>
            <person name="Crous P.W."/>
            <person name="Miettinen O."/>
            <person name="Magnuson J.K."/>
            <person name="Labbe J."/>
            <person name="Jacobson D."/>
            <person name="Doktycz M.J."/>
            <person name="Veneault-Fourrey C."/>
            <person name="Kuo A."/>
            <person name="Mondo S."/>
            <person name="Calhoun S."/>
            <person name="Riley R."/>
            <person name="Ohm R."/>
            <person name="LaButti K."/>
            <person name="Andreopoulos B."/>
            <person name="Pangilinan J."/>
            <person name="Nolan M."/>
            <person name="Tritt A."/>
            <person name="Clum A."/>
            <person name="Lipzen A."/>
            <person name="Daum C."/>
            <person name="Barry K."/>
            <person name="Grigoriev I.V."/>
            <person name="Vilgalys R."/>
        </authorList>
    </citation>
    <scope>NUCLEOTIDE SEQUENCE</scope>
    <source>
        <strain evidence="1">PMI_201</strain>
    </source>
</reference>